<sequence length="145" mass="15515">MSSPAVPALPIVVADSGPGVELVRGTLAETPFTLLAAETLAQAKSAVSADTPLVLCGCHFDDGRLYDLLRYMKARPALNSVPFLAVRAHAGELDDAMYESVKIATSALGGNGFIDLFRWRRLYGQAEAARQFAQQVGTLARHARD</sequence>
<evidence type="ECO:0000313" key="1">
    <source>
        <dbReference type="EMBL" id="TFY99431.1"/>
    </source>
</evidence>
<dbReference type="OrthoDB" id="9816288at2"/>
<dbReference type="AlphaFoldDB" id="A0A4Z0BL00"/>
<name>A0A4Z0BL00_9BURK</name>
<evidence type="ECO:0008006" key="3">
    <source>
        <dbReference type="Google" id="ProtNLM"/>
    </source>
</evidence>
<protein>
    <recommendedName>
        <fullName evidence="3">Response regulator</fullName>
    </recommendedName>
</protein>
<evidence type="ECO:0000313" key="2">
    <source>
        <dbReference type="Proteomes" id="UP000298180"/>
    </source>
</evidence>
<reference evidence="1 2" key="1">
    <citation type="submission" date="2019-03" db="EMBL/GenBank/DDBJ databases">
        <title>Ramlibacter henchirensis DSM 14656, whole genome shotgun sequence.</title>
        <authorList>
            <person name="Zhang X."/>
            <person name="Feng G."/>
            <person name="Zhu H."/>
        </authorList>
    </citation>
    <scope>NUCLEOTIDE SEQUENCE [LARGE SCALE GENOMIC DNA]</scope>
    <source>
        <strain evidence="1 2">DSM 14656</strain>
    </source>
</reference>
<gene>
    <name evidence="1" type="ORF">EZ313_23070</name>
</gene>
<comment type="caution">
    <text evidence="1">The sequence shown here is derived from an EMBL/GenBank/DDBJ whole genome shotgun (WGS) entry which is preliminary data.</text>
</comment>
<organism evidence="1 2">
    <name type="scientific">Ramlibacter henchirensis</name>
    <dbReference type="NCBI Taxonomy" id="204072"/>
    <lineage>
        <taxon>Bacteria</taxon>
        <taxon>Pseudomonadati</taxon>
        <taxon>Pseudomonadota</taxon>
        <taxon>Betaproteobacteria</taxon>
        <taxon>Burkholderiales</taxon>
        <taxon>Comamonadaceae</taxon>
        <taxon>Ramlibacter</taxon>
    </lineage>
</organism>
<dbReference type="Proteomes" id="UP000298180">
    <property type="component" value="Unassembled WGS sequence"/>
</dbReference>
<dbReference type="SUPFAM" id="SSF52172">
    <property type="entry name" value="CheY-like"/>
    <property type="match status" value="1"/>
</dbReference>
<dbReference type="EMBL" id="SMLM01000004">
    <property type="protein sequence ID" value="TFY99431.1"/>
    <property type="molecule type" value="Genomic_DNA"/>
</dbReference>
<dbReference type="RefSeq" id="WP_135265657.1">
    <property type="nucleotide sequence ID" value="NZ_SMLM01000004.1"/>
</dbReference>
<proteinExistence type="predicted"/>
<dbReference type="InterPro" id="IPR011006">
    <property type="entry name" value="CheY-like_superfamily"/>
</dbReference>
<keyword evidence="2" id="KW-1185">Reference proteome</keyword>
<accession>A0A4Z0BL00</accession>